<dbReference type="EMBL" id="CP018258">
    <property type="protein sequence ID" value="APV45330.1"/>
    <property type="molecule type" value="Genomic_DNA"/>
</dbReference>
<name>A0A1P8FA55_9CHLR</name>
<dbReference type="KEGG" id="dfo:Dform_02017"/>
<proteinExistence type="predicted"/>
<evidence type="ECO:0000313" key="1">
    <source>
        <dbReference type="EMBL" id="APV45330.1"/>
    </source>
</evidence>
<evidence type="ECO:0000313" key="2">
    <source>
        <dbReference type="Proteomes" id="UP000185934"/>
    </source>
</evidence>
<reference evidence="2" key="1">
    <citation type="submission" date="2016-11" db="EMBL/GenBank/DDBJ databases">
        <title>Dehalogenimonas formicexedens sp. nov., a chlorinated alkane respiring bacterium isolated from contaminated groundwater.</title>
        <authorList>
            <person name="Key T.A."/>
            <person name="Bowman K.S."/>
            <person name="Lee I."/>
            <person name="Chun J."/>
            <person name="Albuquerque L."/>
            <person name="da Costa M.S."/>
            <person name="Rainey F.A."/>
            <person name="Moe W.M."/>
        </authorList>
    </citation>
    <scope>NUCLEOTIDE SEQUENCE [LARGE SCALE GENOMIC DNA]</scope>
    <source>
        <strain evidence="2">NSZ-14</strain>
    </source>
</reference>
<organism evidence="1 2">
    <name type="scientific">Dehalogenimonas formicexedens</name>
    <dbReference type="NCBI Taxonomy" id="1839801"/>
    <lineage>
        <taxon>Bacteria</taxon>
        <taxon>Bacillati</taxon>
        <taxon>Chloroflexota</taxon>
        <taxon>Dehalococcoidia</taxon>
        <taxon>Dehalococcoidales</taxon>
        <taxon>Dehalococcoidaceae</taxon>
        <taxon>Dehalogenimonas</taxon>
    </lineage>
</organism>
<dbReference type="RefSeq" id="WP_076005146.1">
    <property type="nucleotide sequence ID" value="NZ_CP018258.1"/>
</dbReference>
<dbReference type="STRING" id="1839801.Dform_02017"/>
<dbReference type="Proteomes" id="UP000185934">
    <property type="component" value="Chromosome"/>
</dbReference>
<accession>A0A1P8FA55</accession>
<sequence length="160" mass="18323">MTGELDLFQGINLSEPEPKTTVKLGRRAAQIPLRTKQREAAKRLMEILKELEGNDIFIGSYSAGGGHFWMDNLKLSKLRVESFRTERDETCLPSVIVLWGNKGACIRIFADCLLAVREQEYQDYYHYLLDFWNGFGQSPINTFRSHCACLAITKFTDPLK</sequence>
<gene>
    <name evidence="1" type="ORF">Dform_02017</name>
</gene>
<protein>
    <submittedName>
        <fullName evidence="1">Uncharacterized protein</fullName>
    </submittedName>
</protein>
<keyword evidence="2" id="KW-1185">Reference proteome</keyword>
<dbReference type="AlphaFoldDB" id="A0A1P8FA55"/>